<reference evidence="3 4" key="1">
    <citation type="submission" date="2018-03" db="EMBL/GenBank/DDBJ databases">
        <title>Genomic Encyclopedia of Type Strains, Phase III (KMG-III): the genomes of soil and plant-associated and newly described type strains.</title>
        <authorList>
            <person name="Whitman W."/>
        </authorList>
    </citation>
    <scope>NUCLEOTIDE SEQUENCE [LARGE SCALE GENOMIC DNA]</scope>
    <source>
        <strain evidence="3 4">CGMCC 1.9313</strain>
    </source>
</reference>
<feature type="domain" description="MobA/VirD2-like nuclease" evidence="2">
    <location>
        <begin position="16"/>
        <end position="156"/>
    </location>
</feature>
<evidence type="ECO:0000256" key="1">
    <source>
        <dbReference type="SAM" id="MobiDB-lite"/>
    </source>
</evidence>
<dbReference type="EMBL" id="PVTH01000005">
    <property type="protein sequence ID" value="PRY52627.1"/>
    <property type="molecule type" value="Genomic_DNA"/>
</dbReference>
<dbReference type="InterPro" id="IPR005094">
    <property type="entry name" value="Endonuclease_MobA/VirD2"/>
</dbReference>
<proteinExistence type="predicted"/>
<gene>
    <name evidence="3" type="ORF">B0I27_10593</name>
</gene>
<protein>
    <submittedName>
        <fullName evidence="3">Relaxase/mobilization nuclease-like protein</fullName>
    </submittedName>
</protein>
<evidence type="ECO:0000313" key="3">
    <source>
        <dbReference type="EMBL" id="PRY52627.1"/>
    </source>
</evidence>
<evidence type="ECO:0000259" key="2">
    <source>
        <dbReference type="Pfam" id="PF03432"/>
    </source>
</evidence>
<evidence type="ECO:0000313" key="4">
    <source>
        <dbReference type="Proteomes" id="UP000238034"/>
    </source>
</evidence>
<comment type="caution">
    <text evidence="3">The sequence shown here is derived from an EMBL/GenBank/DDBJ whole genome shotgun (WGS) entry which is preliminary data.</text>
</comment>
<dbReference type="RefSeq" id="WP_106293050.1">
    <property type="nucleotide sequence ID" value="NZ_PVTH01000005.1"/>
</dbReference>
<name>A0A2T0U3Y5_9SPHI</name>
<organism evidence="3 4">
    <name type="scientific">Arcticibacter pallidicorallinus</name>
    <dbReference type="NCBI Taxonomy" id="1259464"/>
    <lineage>
        <taxon>Bacteria</taxon>
        <taxon>Pseudomonadati</taxon>
        <taxon>Bacteroidota</taxon>
        <taxon>Sphingobacteriia</taxon>
        <taxon>Sphingobacteriales</taxon>
        <taxon>Sphingobacteriaceae</taxon>
        <taxon>Arcticibacter</taxon>
    </lineage>
</organism>
<dbReference type="AlphaFoldDB" id="A0A2T0U3Y5"/>
<dbReference type="Proteomes" id="UP000238034">
    <property type="component" value="Unassembled WGS sequence"/>
</dbReference>
<accession>A0A2T0U3Y5</accession>
<keyword evidence="4" id="KW-1185">Reference proteome</keyword>
<sequence length="391" mass="44811">MIAIQKVHSFKTAFDYNHKKTELLDPKEQAEVLAHNFLKYDRSDIMADVELLRQLKPNVKNDGYHVALSFAKEDVLDNKRIVSIAKDYMQGMGFDPDANYFALWRHNDGEDHEHVHVHLLLTRIGFNEGKAIVVSDSNNYKHSEALCRRIEQKYGLAVVRSSDEAQDRAPNKDELEMVQRTGKPSDRMLMQEKVKLALNQSDSVASFIRKCQELGVYLLFNQSTTTDRISGITYVMDNGFMAKGQKLGNMYKWNNISNRIQYEQSTDSKAIYEANSRTRVRFADLLSKGDERHQKRDDGSWERTKDHHAESTDYSRGDQRIERNGDEPEPSGNTSGTFGNEERISEDEKANRDQFLDVAGAAISNISGFVGGASAYDIDDDELKRKRRRKR</sequence>
<feature type="compositionally biased region" description="Basic and acidic residues" evidence="1">
    <location>
        <begin position="340"/>
        <end position="351"/>
    </location>
</feature>
<dbReference type="OrthoDB" id="1525197at2"/>
<dbReference type="Pfam" id="PF03432">
    <property type="entry name" value="Relaxase"/>
    <property type="match status" value="1"/>
</dbReference>
<feature type="region of interest" description="Disordered" evidence="1">
    <location>
        <begin position="290"/>
        <end position="351"/>
    </location>
</feature>
<feature type="region of interest" description="Disordered" evidence="1">
    <location>
        <begin position="369"/>
        <end position="391"/>
    </location>
</feature>
<feature type="compositionally biased region" description="Basic and acidic residues" evidence="1">
    <location>
        <begin position="290"/>
        <end position="326"/>
    </location>
</feature>